<dbReference type="GO" id="GO:0005829">
    <property type="term" value="C:cytosol"/>
    <property type="evidence" value="ECO:0007669"/>
    <property type="project" value="TreeGrafter"/>
</dbReference>
<dbReference type="GO" id="GO:0006260">
    <property type="term" value="P:DNA replication"/>
    <property type="evidence" value="ECO:0007669"/>
    <property type="project" value="InterPro"/>
</dbReference>
<organism evidence="2 3">
    <name type="scientific">Waddlia chondrophila (strain ATCC VR-1470 / WSU 86-1044)</name>
    <dbReference type="NCBI Taxonomy" id="716544"/>
    <lineage>
        <taxon>Bacteria</taxon>
        <taxon>Pseudomonadati</taxon>
        <taxon>Chlamydiota</taxon>
        <taxon>Chlamydiia</taxon>
        <taxon>Parachlamydiales</taxon>
        <taxon>Waddliaceae</taxon>
        <taxon>Waddlia</taxon>
    </lineage>
</organism>
<dbReference type="Pfam" id="PF03796">
    <property type="entry name" value="DnaB_C"/>
    <property type="match status" value="1"/>
</dbReference>
<keyword evidence="2" id="KW-0067">ATP-binding</keyword>
<accession>D6YV76</accession>
<dbReference type="Proteomes" id="UP000001505">
    <property type="component" value="Chromosome"/>
</dbReference>
<dbReference type="InterPro" id="IPR027417">
    <property type="entry name" value="P-loop_NTPase"/>
</dbReference>
<dbReference type="AlphaFoldDB" id="D6YV76"/>
<evidence type="ECO:0000313" key="3">
    <source>
        <dbReference type="Proteomes" id="UP000001505"/>
    </source>
</evidence>
<dbReference type="OrthoDB" id="2911857at2"/>
<proteinExistence type="predicted"/>
<dbReference type="KEGG" id="wch:wcw_0669"/>
<dbReference type="EMBL" id="CP001928">
    <property type="protein sequence ID" value="ADI38037.1"/>
    <property type="molecule type" value="Genomic_DNA"/>
</dbReference>
<evidence type="ECO:0000259" key="1">
    <source>
        <dbReference type="PROSITE" id="PS51199"/>
    </source>
</evidence>
<sequence length="302" mass="34555">MTISLSDLLTKEPPFYKRVIKRKNHYAEHNSDIPSRYNAIPTGFSDIDQLCGLVEHGVNVIASVPAMGKTALSINIALNIASLKKSGLLKDINKIKYFNFESTKEQFILRLLSNKSDIESDKIIKGILDKDEIIEIENAVEDLQALDFEVLQELPRNEEDVLEYLDQTCNEGDVIFLDYLNLIVNNIRSEPYTSGVDFIRHLKLLAINRKVTFVILSQLNKKVDERPGHRPMMQDLPYGVLSNHADLIMFLLRREYYDPMDKPGMAEIIIGKNRNGCLGCVNLVFRKEISQFCNYIPINTFE</sequence>
<dbReference type="PANTHER" id="PTHR30153:SF2">
    <property type="entry name" value="REPLICATIVE DNA HELICASE"/>
    <property type="match status" value="1"/>
</dbReference>
<dbReference type="Gene3D" id="3.40.50.300">
    <property type="entry name" value="P-loop containing nucleotide triphosphate hydrolases"/>
    <property type="match status" value="1"/>
</dbReference>
<reference evidence="2 3" key="1">
    <citation type="journal article" date="2010" name="PLoS ONE">
        <title>The Waddlia genome: a window into chlamydial biology.</title>
        <authorList>
            <person name="Bertelli C."/>
            <person name="Collyn F."/>
            <person name="Croxatto A."/>
            <person name="Ruckert C."/>
            <person name="Polkinghorne A."/>
            <person name="Kebbi-Beghdadi C."/>
            <person name="Goesmann A."/>
            <person name="Vaughan L."/>
            <person name="Greub G."/>
        </authorList>
    </citation>
    <scope>NUCLEOTIDE SEQUENCE [LARGE SCALE GENOMIC DNA]</scope>
    <source>
        <strain evidence="3">ATCC VR-1470 / WSU 86-1044</strain>
    </source>
</reference>
<protein>
    <submittedName>
        <fullName evidence="2">Putative replicative DNA helicase</fullName>
    </submittedName>
</protein>
<evidence type="ECO:0000313" key="2">
    <source>
        <dbReference type="EMBL" id="ADI38037.1"/>
    </source>
</evidence>
<gene>
    <name evidence="2" type="ordered locus">wcw_0669</name>
</gene>
<dbReference type="InterPro" id="IPR007694">
    <property type="entry name" value="DNA_helicase_DnaB-like_C"/>
</dbReference>
<dbReference type="HOGENOM" id="CLU_005373_1_2_0"/>
<dbReference type="PANTHER" id="PTHR30153">
    <property type="entry name" value="REPLICATIVE DNA HELICASE DNAB"/>
    <property type="match status" value="1"/>
</dbReference>
<name>D6YV76_WADCW</name>
<feature type="domain" description="SF4 helicase" evidence="1">
    <location>
        <begin position="33"/>
        <end position="299"/>
    </location>
</feature>
<keyword evidence="2" id="KW-0347">Helicase</keyword>
<dbReference type="eggNOG" id="COG0305">
    <property type="taxonomic scope" value="Bacteria"/>
</dbReference>
<keyword evidence="3" id="KW-1185">Reference proteome</keyword>
<dbReference type="GO" id="GO:0005524">
    <property type="term" value="F:ATP binding"/>
    <property type="evidence" value="ECO:0007669"/>
    <property type="project" value="InterPro"/>
</dbReference>
<dbReference type="GO" id="GO:0003678">
    <property type="term" value="F:DNA helicase activity"/>
    <property type="evidence" value="ECO:0007669"/>
    <property type="project" value="InterPro"/>
</dbReference>
<keyword evidence="2" id="KW-0547">Nucleotide-binding</keyword>
<dbReference type="RefSeq" id="WP_013181756.1">
    <property type="nucleotide sequence ID" value="NC_014225.1"/>
</dbReference>
<keyword evidence="2" id="KW-0378">Hydrolase</keyword>
<dbReference type="PROSITE" id="PS51199">
    <property type="entry name" value="SF4_HELICASE"/>
    <property type="match status" value="1"/>
</dbReference>
<dbReference type="STRING" id="716544.wcw_0669"/>
<dbReference type="SUPFAM" id="SSF52540">
    <property type="entry name" value="P-loop containing nucleoside triphosphate hydrolases"/>
    <property type="match status" value="1"/>
</dbReference>